<dbReference type="Pfam" id="PF12906">
    <property type="entry name" value="RINGv"/>
    <property type="match status" value="1"/>
</dbReference>
<protein>
    <recommendedName>
        <fullName evidence="4">RING-CH-type domain-containing protein</fullName>
    </recommendedName>
</protein>
<reference evidence="5" key="2">
    <citation type="submission" date="2018-05" db="EMBL/GenBank/DDBJ databases">
        <title>OmerRS3 (Oryza meridionalis Reference Sequence Version 3).</title>
        <authorList>
            <person name="Zhang J."/>
            <person name="Kudrna D."/>
            <person name="Lee S."/>
            <person name="Talag J."/>
            <person name="Welchert J."/>
            <person name="Wing R.A."/>
        </authorList>
    </citation>
    <scope>NUCLEOTIDE SEQUENCE [LARGE SCALE GENOMIC DNA]</scope>
    <source>
        <strain evidence="5">cv. OR44</strain>
    </source>
</reference>
<name>A0A0E0DN83_9ORYZ</name>
<keyword evidence="3" id="KW-0862">Zinc</keyword>
<dbReference type="GO" id="GO:0008270">
    <property type="term" value="F:zinc ion binding"/>
    <property type="evidence" value="ECO:0007669"/>
    <property type="project" value="UniProtKB-KW"/>
</dbReference>
<dbReference type="Gramene" id="OMERI05G06070.1">
    <property type="protein sequence ID" value="OMERI05G06070.1"/>
    <property type="gene ID" value="OMERI05G06070"/>
</dbReference>
<dbReference type="eggNOG" id="KOG1609">
    <property type="taxonomic scope" value="Eukaryota"/>
</dbReference>
<dbReference type="STRING" id="40149.A0A0E0DN83"/>
<keyword evidence="1" id="KW-0479">Metal-binding</keyword>
<evidence type="ECO:0000256" key="2">
    <source>
        <dbReference type="ARBA" id="ARBA00022771"/>
    </source>
</evidence>
<sequence>MTWPDSSPILPSHVVGQLVYSFVPPPPRAFSFSSQHRDDTSKPSPRPPINFTHFLISCYYYHIPQHQDSPWWFIDRCAQPTWPRADRHHDIAMAVIAAAGGEGDAGVVAHVVVDIEDNHAAAADDDDRSRRPSTGCRICHLGGRGGDDGELAAESGSGRLVRLGCGCRGELAAAHRRCAEAWFSVRGNRRCEICGETAENITGWGGGGKEFMKRWHATAGVDGEGSSKACSGFCKSHSLCDLLIACLIIVIVLPWLLHNHVL</sequence>
<dbReference type="InterPro" id="IPR013083">
    <property type="entry name" value="Znf_RING/FYVE/PHD"/>
</dbReference>
<dbReference type="PROSITE" id="PS51292">
    <property type="entry name" value="ZF_RING_CH"/>
    <property type="match status" value="1"/>
</dbReference>
<keyword evidence="6" id="KW-1185">Reference proteome</keyword>
<evidence type="ECO:0000259" key="4">
    <source>
        <dbReference type="PROSITE" id="PS51292"/>
    </source>
</evidence>
<dbReference type="SMART" id="SM00744">
    <property type="entry name" value="RINGv"/>
    <property type="match status" value="1"/>
</dbReference>
<reference evidence="5" key="1">
    <citation type="submission" date="2015-04" db="UniProtKB">
        <authorList>
            <consortium name="EnsemblPlants"/>
        </authorList>
    </citation>
    <scope>IDENTIFICATION</scope>
</reference>
<evidence type="ECO:0000313" key="6">
    <source>
        <dbReference type="Proteomes" id="UP000008021"/>
    </source>
</evidence>
<evidence type="ECO:0000256" key="1">
    <source>
        <dbReference type="ARBA" id="ARBA00022723"/>
    </source>
</evidence>
<proteinExistence type="predicted"/>
<dbReference type="EnsemblPlants" id="OMERI05G06070.1">
    <property type="protein sequence ID" value="OMERI05G06070.1"/>
    <property type="gene ID" value="OMERI05G06070"/>
</dbReference>
<evidence type="ECO:0000256" key="3">
    <source>
        <dbReference type="ARBA" id="ARBA00022833"/>
    </source>
</evidence>
<organism evidence="5">
    <name type="scientific">Oryza meridionalis</name>
    <dbReference type="NCBI Taxonomy" id="40149"/>
    <lineage>
        <taxon>Eukaryota</taxon>
        <taxon>Viridiplantae</taxon>
        <taxon>Streptophyta</taxon>
        <taxon>Embryophyta</taxon>
        <taxon>Tracheophyta</taxon>
        <taxon>Spermatophyta</taxon>
        <taxon>Magnoliopsida</taxon>
        <taxon>Liliopsida</taxon>
        <taxon>Poales</taxon>
        <taxon>Poaceae</taxon>
        <taxon>BOP clade</taxon>
        <taxon>Oryzoideae</taxon>
        <taxon>Oryzeae</taxon>
        <taxon>Oryzinae</taxon>
        <taxon>Oryza</taxon>
    </lineage>
</organism>
<accession>A0A0E0DN83</accession>
<dbReference type="AlphaFoldDB" id="A0A0E0DN83"/>
<dbReference type="HOGENOM" id="CLU_1211473_0_0_1"/>
<keyword evidence="2" id="KW-0863">Zinc-finger</keyword>
<evidence type="ECO:0000313" key="5">
    <source>
        <dbReference type="EnsemblPlants" id="OMERI05G06070.1"/>
    </source>
</evidence>
<dbReference type="PANTHER" id="PTHR46214:SF11">
    <property type="entry name" value="OS05G0207400 PROTEIN"/>
    <property type="match status" value="1"/>
</dbReference>
<feature type="domain" description="RING-CH-type" evidence="4">
    <location>
        <begin position="128"/>
        <end position="201"/>
    </location>
</feature>
<dbReference type="Proteomes" id="UP000008021">
    <property type="component" value="Chromosome 5"/>
</dbReference>
<dbReference type="InterPro" id="IPR011016">
    <property type="entry name" value="Znf_RING-CH"/>
</dbReference>
<dbReference type="PANTHER" id="PTHR46214">
    <property type="entry name" value="ZINC FINGER, RING-CH-TYPE"/>
    <property type="match status" value="1"/>
</dbReference>
<dbReference type="Gene3D" id="3.30.40.10">
    <property type="entry name" value="Zinc/RING finger domain, C3HC4 (zinc finger)"/>
    <property type="match status" value="1"/>
</dbReference>
<dbReference type="SUPFAM" id="SSF57850">
    <property type="entry name" value="RING/U-box"/>
    <property type="match status" value="1"/>
</dbReference>